<dbReference type="GO" id="GO:0004029">
    <property type="term" value="F:aldehyde dehydrogenase (NAD+) activity"/>
    <property type="evidence" value="ECO:0007669"/>
    <property type="project" value="TreeGrafter"/>
</dbReference>
<dbReference type="KEGG" id="tml:GSTUM_00007431001"/>
<dbReference type="SUPFAM" id="SSF51735">
    <property type="entry name" value="NAD(P)-binding Rossmann-fold domains"/>
    <property type="match status" value="1"/>
</dbReference>
<dbReference type="InterPro" id="IPR036291">
    <property type="entry name" value="NAD(P)-bd_dom_sf"/>
</dbReference>
<dbReference type="RefSeq" id="XP_002839461.1">
    <property type="nucleotide sequence ID" value="XM_002839415.1"/>
</dbReference>
<evidence type="ECO:0000313" key="3">
    <source>
        <dbReference type="Proteomes" id="UP000006911"/>
    </source>
</evidence>
<proteinExistence type="predicted"/>
<dbReference type="OMA" id="FHFNIRM"/>
<sequence>MAVENPTTTTKPKVLLTGANGYVAAHVLKQLVEANYHVTGTVRSEEKANLSRSFNPEYEGSVRFIVLPDFTKQESWDQIFKETEYDYVVHTAAPLMSEENTDFDKHYLKPNVQGYGSLCLFFTRRSVQC</sequence>
<dbReference type="eggNOG" id="KOG1502">
    <property type="taxonomic scope" value="Eukaryota"/>
</dbReference>
<evidence type="ECO:0000313" key="2">
    <source>
        <dbReference type="EMBL" id="CAZ83652.1"/>
    </source>
</evidence>
<dbReference type="InParanoid" id="D5GGN0"/>
<keyword evidence="3" id="KW-1185">Reference proteome</keyword>
<protein>
    <submittedName>
        <fullName evidence="2">(Perigord truffle) hypothetical protein</fullName>
    </submittedName>
</protein>
<gene>
    <name evidence="2" type="ORF">GSTUM_00007431001</name>
</gene>
<dbReference type="GO" id="GO:0005737">
    <property type="term" value="C:cytoplasm"/>
    <property type="evidence" value="ECO:0007669"/>
    <property type="project" value="TreeGrafter"/>
</dbReference>
<evidence type="ECO:0000259" key="1">
    <source>
        <dbReference type="Pfam" id="PF01370"/>
    </source>
</evidence>
<reference evidence="2 3" key="1">
    <citation type="journal article" date="2010" name="Nature">
        <title>Perigord black truffle genome uncovers evolutionary origins and mechanisms of symbiosis.</title>
        <authorList>
            <person name="Martin F."/>
            <person name="Kohler A."/>
            <person name="Murat C."/>
            <person name="Balestrini R."/>
            <person name="Coutinho P.M."/>
            <person name="Jaillon O."/>
            <person name="Montanini B."/>
            <person name="Morin E."/>
            <person name="Noel B."/>
            <person name="Percudani R."/>
            <person name="Porcel B."/>
            <person name="Rubini A."/>
            <person name="Amicucci A."/>
            <person name="Amselem J."/>
            <person name="Anthouard V."/>
            <person name="Arcioni S."/>
            <person name="Artiguenave F."/>
            <person name="Aury J.M."/>
            <person name="Ballario P."/>
            <person name="Bolchi A."/>
            <person name="Brenna A."/>
            <person name="Brun A."/>
            <person name="Buee M."/>
            <person name="Cantarel B."/>
            <person name="Chevalier G."/>
            <person name="Couloux A."/>
            <person name="Da Silva C."/>
            <person name="Denoeud F."/>
            <person name="Duplessis S."/>
            <person name="Ghignone S."/>
            <person name="Hilselberger B."/>
            <person name="Iotti M."/>
            <person name="Marcais B."/>
            <person name="Mello A."/>
            <person name="Miranda M."/>
            <person name="Pacioni G."/>
            <person name="Quesneville H."/>
            <person name="Riccioni C."/>
            <person name="Ruotolo R."/>
            <person name="Splivallo R."/>
            <person name="Stocchi V."/>
            <person name="Tisserant E."/>
            <person name="Viscomi A.R."/>
            <person name="Zambonelli A."/>
            <person name="Zampieri E."/>
            <person name="Henrissat B."/>
            <person name="Lebrun M.H."/>
            <person name="Paolocci F."/>
            <person name="Bonfante P."/>
            <person name="Ottonello S."/>
            <person name="Wincker P."/>
        </authorList>
    </citation>
    <scope>NUCLEOTIDE SEQUENCE [LARGE SCALE GENOMIC DNA]</scope>
    <source>
        <strain evidence="2 3">Mel28</strain>
    </source>
</reference>
<dbReference type="GeneID" id="9185574"/>
<organism evidence="2 3">
    <name type="scientific">Tuber melanosporum (strain Mel28)</name>
    <name type="common">Perigord black truffle</name>
    <dbReference type="NCBI Taxonomy" id="656061"/>
    <lineage>
        <taxon>Eukaryota</taxon>
        <taxon>Fungi</taxon>
        <taxon>Dikarya</taxon>
        <taxon>Ascomycota</taxon>
        <taxon>Pezizomycotina</taxon>
        <taxon>Pezizomycetes</taxon>
        <taxon>Pezizales</taxon>
        <taxon>Tuberaceae</taxon>
        <taxon>Tuber</taxon>
    </lineage>
</organism>
<dbReference type="EMBL" id="FN430275">
    <property type="protein sequence ID" value="CAZ83652.1"/>
    <property type="molecule type" value="Genomic_DNA"/>
</dbReference>
<feature type="domain" description="NAD-dependent epimerase/dehydratase" evidence="1">
    <location>
        <begin position="14"/>
        <end position="119"/>
    </location>
</feature>
<dbReference type="Proteomes" id="UP000006911">
    <property type="component" value="Unassembled WGS sequence"/>
</dbReference>
<dbReference type="PANTHER" id="PTHR48079:SF6">
    <property type="entry name" value="NAD(P)-BINDING DOMAIN-CONTAINING PROTEIN-RELATED"/>
    <property type="match status" value="1"/>
</dbReference>
<accession>D5GGN0</accession>
<dbReference type="InterPro" id="IPR001509">
    <property type="entry name" value="Epimerase_deHydtase"/>
</dbReference>
<dbReference type="Gene3D" id="3.40.50.720">
    <property type="entry name" value="NAD(P)-binding Rossmann-like Domain"/>
    <property type="match status" value="1"/>
</dbReference>
<dbReference type="STRING" id="656061.D5GGN0"/>
<dbReference type="PANTHER" id="PTHR48079">
    <property type="entry name" value="PROTEIN YEEZ"/>
    <property type="match status" value="1"/>
</dbReference>
<dbReference type="InterPro" id="IPR051783">
    <property type="entry name" value="NAD(P)-dependent_oxidoreduct"/>
</dbReference>
<dbReference type="AlphaFoldDB" id="D5GGN0"/>
<dbReference type="HOGENOM" id="CLU_007383_9_4_1"/>
<name>D5GGN0_TUBMM</name>
<dbReference type="Pfam" id="PF01370">
    <property type="entry name" value="Epimerase"/>
    <property type="match status" value="1"/>
</dbReference>